<dbReference type="InterPro" id="IPR032710">
    <property type="entry name" value="NTF2-like_dom_sf"/>
</dbReference>
<protein>
    <recommendedName>
        <fullName evidence="3">RNA polymerase subunit sigma-24</fullName>
    </recommendedName>
</protein>
<evidence type="ECO:0008006" key="3">
    <source>
        <dbReference type="Google" id="ProtNLM"/>
    </source>
</evidence>
<dbReference type="EMBL" id="CP091139">
    <property type="protein sequence ID" value="UUT34286.1"/>
    <property type="molecule type" value="Genomic_DNA"/>
</dbReference>
<sequence>MNGQPGLVAVRDGVIVSVYAFQVAHGRITHIWVVRNPDKLRSWTAA</sequence>
<organism evidence="1 2">
    <name type="scientific">Microbacterium elymi</name>
    <dbReference type="NCBI Taxonomy" id="2909587"/>
    <lineage>
        <taxon>Bacteria</taxon>
        <taxon>Bacillati</taxon>
        <taxon>Actinomycetota</taxon>
        <taxon>Actinomycetes</taxon>
        <taxon>Micrococcales</taxon>
        <taxon>Microbacteriaceae</taxon>
        <taxon>Microbacterium</taxon>
    </lineage>
</organism>
<reference evidence="1" key="1">
    <citation type="submission" date="2022-01" db="EMBL/GenBank/DDBJ databases">
        <title>Microbacterium eymi and Microbacterium rhizovicinus sp. nov., isolated from the rhizospheric soil of Elymus tsukushiensis, a plant native to the Dokdo Islands, Republic of Korea.</title>
        <authorList>
            <person name="Hwang Y.J."/>
        </authorList>
    </citation>
    <scope>NUCLEOTIDE SEQUENCE</scope>
    <source>
        <strain evidence="1">KUDC0405</strain>
    </source>
</reference>
<dbReference type="RefSeq" id="WP_259610800.1">
    <property type="nucleotide sequence ID" value="NZ_CP091139.2"/>
</dbReference>
<accession>A0ABY5NGP5</accession>
<name>A0ABY5NGP5_9MICO</name>
<evidence type="ECO:0000313" key="1">
    <source>
        <dbReference type="EMBL" id="UUT34286.1"/>
    </source>
</evidence>
<keyword evidence="2" id="KW-1185">Reference proteome</keyword>
<dbReference type="SUPFAM" id="SSF54427">
    <property type="entry name" value="NTF2-like"/>
    <property type="match status" value="1"/>
</dbReference>
<evidence type="ECO:0000313" key="2">
    <source>
        <dbReference type="Proteomes" id="UP001054811"/>
    </source>
</evidence>
<gene>
    <name evidence="1" type="ORF">L2X98_26820</name>
</gene>
<dbReference type="Proteomes" id="UP001054811">
    <property type="component" value="Chromosome"/>
</dbReference>
<proteinExistence type="predicted"/>